<dbReference type="eggNOG" id="COG2271">
    <property type="taxonomic scope" value="Bacteria"/>
</dbReference>
<evidence type="ECO:0000256" key="6">
    <source>
        <dbReference type="SAM" id="Phobius"/>
    </source>
</evidence>
<dbReference type="EMBL" id="CP015614">
    <property type="protein sequence ID" value="ANF54049.1"/>
    <property type="molecule type" value="Genomic_DNA"/>
</dbReference>
<feature type="transmembrane region" description="Helical" evidence="6">
    <location>
        <begin position="231"/>
        <end position="249"/>
    </location>
</feature>
<name>A0A172Y498_9CAUL</name>
<dbReference type="Pfam" id="PF07690">
    <property type="entry name" value="MFS_1"/>
    <property type="match status" value="2"/>
</dbReference>
<feature type="transmembrane region" description="Helical" evidence="6">
    <location>
        <begin position="143"/>
        <end position="165"/>
    </location>
</feature>
<feature type="transmembrane region" description="Helical" evidence="6">
    <location>
        <begin position="329"/>
        <end position="352"/>
    </location>
</feature>
<evidence type="ECO:0000256" key="4">
    <source>
        <dbReference type="ARBA" id="ARBA00022989"/>
    </source>
</evidence>
<feature type="transmembrane region" description="Helical" evidence="6">
    <location>
        <begin position="53"/>
        <end position="77"/>
    </location>
</feature>
<proteinExistence type="predicted"/>
<dbReference type="PANTHER" id="PTHR23505">
    <property type="entry name" value="SPINSTER"/>
    <property type="match status" value="1"/>
</dbReference>
<dbReference type="InterPro" id="IPR036259">
    <property type="entry name" value="MFS_trans_sf"/>
</dbReference>
<dbReference type="InterPro" id="IPR011701">
    <property type="entry name" value="MFS"/>
</dbReference>
<dbReference type="SUPFAM" id="SSF103473">
    <property type="entry name" value="MFS general substrate transporter"/>
    <property type="match status" value="1"/>
</dbReference>
<feature type="transmembrane region" description="Helical" evidence="6">
    <location>
        <begin position="269"/>
        <end position="291"/>
    </location>
</feature>
<keyword evidence="3 6" id="KW-0812">Transmembrane</keyword>
<organism evidence="8 9">
    <name type="scientific">Brevundimonas naejangsanensis</name>
    <dbReference type="NCBI Taxonomy" id="588932"/>
    <lineage>
        <taxon>Bacteria</taxon>
        <taxon>Pseudomonadati</taxon>
        <taxon>Pseudomonadota</taxon>
        <taxon>Alphaproteobacteria</taxon>
        <taxon>Caulobacterales</taxon>
        <taxon>Caulobacteraceae</taxon>
        <taxon>Brevundimonas</taxon>
    </lineage>
</organism>
<dbReference type="STRING" id="588932.DA69_04410"/>
<feature type="transmembrane region" description="Helical" evidence="6">
    <location>
        <begin position="364"/>
        <end position="386"/>
    </location>
</feature>
<evidence type="ECO:0000313" key="8">
    <source>
        <dbReference type="EMBL" id="ANF54049.1"/>
    </source>
</evidence>
<dbReference type="AlphaFoldDB" id="A0A172Y498"/>
<keyword evidence="5 6" id="KW-0472">Membrane</keyword>
<dbReference type="InterPro" id="IPR044770">
    <property type="entry name" value="MFS_spinster-like"/>
</dbReference>
<gene>
    <name evidence="8" type="ORF">DA69_04410</name>
</gene>
<reference evidence="8 9" key="1">
    <citation type="journal article" date="2014" name="Genome Announc.">
        <title>Genome Sequence of a Promising Hydrogen-Producing Facultative Anaerobic Bacterium, Brevundimonas naejangsanensis Strain B1.</title>
        <authorList>
            <person name="Su H."/>
            <person name="Zhang T."/>
            <person name="Bao M."/>
            <person name="Jiang Y."/>
            <person name="Wang Y."/>
            <person name="Tan T."/>
        </authorList>
    </citation>
    <scope>NUCLEOTIDE SEQUENCE [LARGE SCALE GENOMIC DNA]</scope>
    <source>
        <strain evidence="8 9">B1</strain>
    </source>
</reference>
<evidence type="ECO:0000256" key="5">
    <source>
        <dbReference type="ARBA" id="ARBA00023136"/>
    </source>
</evidence>
<feature type="transmembrane region" description="Helical" evidence="6">
    <location>
        <begin position="398"/>
        <end position="417"/>
    </location>
</feature>
<feature type="transmembrane region" description="Helical" evidence="6">
    <location>
        <begin position="110"/>
        <end position="136"/>
    </location>
</feature>
<sequence length="430" mass="44023">MTGLAATPTYPPAAAARRGLTVLVLLAFLTSMDITLTALLIEPMRLELGLSDVQIGLLQGTVFGLSYGLSSLAMGWLIDRRNRVRLLLAGIVVWGLAIAGTGLADSFGPLVAWRIALGVVTALLVPAGLSIIADLFPPERRSVATSLFVGGQACGQAAGILIGGSAFDLLTRLPPVLAGLTPWRALYVGAAALCLVLFLLLFALREPDRQEKTADGGGAAGWRELWTHRRFLAPLLGGLLFAVVAAQGAHVWPAPLLMRNFALTPGAFAGWLSAVTLAGLIIGALAGGQLAELGRRRGGRAAVLLPAAVAALLIAPLSLFAVATTVQMFAVLIGLALICAGLIPTVGAIALTLNLPNEIRGRGIAAYVLTTALGTATAPAAIALIGDLLGGEAMLGQAVVVVSAPAGLLGAACFMLAMRGDRRPEATARA</sequence>
<dbReference type="GO" id="GO:0022857">
    <property type="term" value="F:transmembrane transporter activity"/>
    <property type="evidence" value="ECO:0007669"/>
    <property type="project" value="InterPro"/>
</dbReference>
<protein>
    <recommendedName>
        <fullName evidence="7">Major facilitator superfamily (MFS) profile domain-containing protein</fullName>
    </recommendedName>
</protein>
<keyword evidence="4 6" id="KW-1133">Transmembrane helix</keyword>
<feature type="transmembrane region" description="Helical" evidence="6">
    <location>
        <begin position="20"/>
        <end position="41"/>
    </location>
</feature>
<dbReference type="Proteomes" id="UP000077603">
    <property type="component" value="Chromosome"/>
</dbReference>
<dbReference type="PROSITE" id="PS50850">
    <property type="entry name" value="MFS"/>
    <property type="match status" value="1"/>
</dbReference>
<evidence type="ECO:0000313" key="9">
    <source>
        <dbReference type="Proteomes" id="UP000077603"/>
    </source>
</evidence>
<evidence type="ECO:0000256" key="2">
    <source>
        <dbReference type="ARBA" id="ARBA00022448"/>
    </source>
</evidence>
<dbReference type="PANTHER" id="PTHR23505:SF79">
    <property type="entry name" value="PROTEIN SPINSTER"/>
    <property type="match status" value="1"/>
</dbReference>
<evidence type="ECO:0000256" key="3">
    <source>
        <dbReference type="ARBA" id="ARBA00022692"/>
    </source>
</evidence>
<dbReference type="Gene3D" id="1.20.1250.20">
    <property type="entry name" value="MFS general substrate transporter like domains"/>
    <property type="match status" value="1"/>
</dbReference>
<evidence type="ECO:0000256" key="1">
    <source>
        <dbReference type="ARBA" id="ARBA00004141"/>
    </source>
</evidence>
<feature type="transmembrane region" description="Helical" evidence="6">
    <location>
        <begin position="84"/>
        <end position="104"/>
    </location>
</feature>
<feature type="domain" description="Major facilitator superfamily (MFS) profile" evidence="7">
    <location>
        <begin position="19"/>
        <end position="422"/>
    </location>
</feature>
<accession>A0A172Y498</accession>
<feature type="transmembrane region" description="Helical" evidence="6">
    <location>
        <begin position="303"/>
        <end position="323"/>
    </location>
</feature>
<dbReference type="RefSeq" id="WP_051582080.1">
    <property type="nucleotide sequence ID" value="NZ_CP015614.1"/>
</dbReference>
<evidence type="ECO:0000259" key="7">
    <source>
        <dbReference type="PROSITE" id="PS50850"/>
    </source>
</evidence>
<dbReference type="InterPro" id="IPR020846">
    <property type="entry name" value="MFS_dom"/>
</dbReference>
<dbReference type="KEGG" id="bne:DA69_04410"/>
<feature type="transmembrane region" description="Helical" evidence="6">
    <location>
        <begin position="185"/>
        <end position="204"/>
    </location>
</feature>
<dbReference type="GO" id="GO:0016020">
    <property type="term" value="C:membrane"/>
    <property type="evidence" value="ECO:0007669"/>
    <property type="project" value="UniProtKB-SubCell"/>
</dbReference>
<comment type="subcellular location">
    <subcellularLocation>
        <location evidence="1">Membrane</location>
        <topology evidence="1">Multi-pass membrane protein</topology>
    </subcellularLocation>
</comment>
<keyword evidence="9" id="KW-1185">Reference proteome</keyword>
<dbReference type="OrthoDB" id="7442224at2"/>
<keyword evidence="2" id="KW-0813">Transport</keyword>